<evidence type="ECO:0000256" key="3">
    <source>
        <dbReference type="ARBA" id="ARBA00022448"/>
    </source>
</evidence>
<dbReference type="PANTHER" id="PTHR23502:SF132">
    <property type="entry name" value="POLYAMINE TRANSPORTER 2-RELATED"/>
    <property type="match status" value="1"/>
</dbReference>
<keyword evidence="7 8" id="KW-0472">Membrane</keyword>
<keyword evidence="3 8" id="KW-0813">Transport</keyword>
<dbReference type="SUPFAM" id="SSF103473">
    <property type="entry name" value="MFS general substrate transporter"/>
    <property type="match status" value="1"/>
</dbReference>
<feature type="transmembrane region" description="Helical" evidence="8">
    <location>
        <begin position="51"/>
        <end position="71"/>
    </location>
</feature>
<dbReference type="PROSITE" id="PS50850">
    <property type="entry name" value="MFS"/>
    <property type="match status" value="1"/>
</dbReference>
<evidence type="ECO:0000256" key="6">
    <source>
        <dbReference type="ARBA" id="ARBA00022989"/>
    </source>
</evidence>
<dbReference type="InterPro" id="IPR011701">
    <property type="entry name" value="MFS"/>
</dbReference>
<name>A0ABW5CFM2_9PROT</name>
<keyword evidence="6 8" id="KW-1133">Transmembrane helix</keyword>
<sequence>MSNQSRPGLGVPLLVLLALLTALDSMAIDTYLPALPAIAADFGVAAAQVQQTLLVFLIGLAVGQAVYGPLLDRHGRRIPLLAGLGIFTAGSALAALAPSVEGLMLARFLQALGAAAGLVAPRAIVTDLCDLRASARVFSLLMQIMTLSPILAPVLGGLILDHGGWRATFWWLTAVGATGFLWCLRSIPDSRPAGFDAGAGLCAAITAYGRLAREPAFLARTLAGGFLLGGLFVYLGGSSFVFIETFGLTPRAFSYVFAANAVGFIIGGQIADMMHRCGWSAGRVMYLGLAAQGTAGIILCLCLWGMAPSPWIFAGLLAATLTAAGLIIGNLTALTMAGSGDRAGTASSFMGTVQYLAGALIGAVPAAFPAALAAIPLTIALCAAAAIIACLAADRWDQRSGAPAIP</sequence>
<dbReference type="NCBIfam" id="TIGR00710">
    <property type="entry name" value="efflux_Bcr_CflA"/>
    <property type="match status" value="1"/>
</dbReference>
<comment type="subcellular location">
    <subcellularLocation>
        <location evidence="8">Cell inner membrane</location>
        <topology evidence="8">Multi-pass membrane protein</topology>
    </subcellularLocation>
    <subcellularLocation>
        <location evidence="1">Cell membrane</location>
        <topology evidence="1">Multi-pass membrane protein</topology>
    </subcellularLocation>
</comment>
<accession>A0ABW5CFM2</accession>
<dbReference type="InterPro" id="IPR001958">
    <property type="entry name" value="Tet-R_TetA/multi-R_MdtG-like"/>
</dbReference>
<evidence type="ECO:0000259" key="9">
    <source>
        <dbReference type="PROSITE" id="PS50850"/>
    </source>
</evidence>
<evidence type="ECO:0000313" key="11">
    <source>
        <dbReference type="Proteomes" id="UP001597296"/>
    </source>
</evidence>
<evidence type="ECO:0000256" key="8">
    <source>
        <dbReference type="RuleBase" id="RU365088"/>
    </source>
</evidence>
<evidence type="ECO:0000313" key="10">
    <source>
        <dbReference type="EMBL" id="MFD2235242.1"/>
    </source>
</evidence>
<feature type="transmembrane region" description="Helical" evidence="8">
    <location>
        <begin position="137"/>
        <end position="159"/>
    </location>
</feature>
<evidence type="ECO:0000256" key="4">
    <source>
        <dbReference type="ARBA" id="ARBA00022475"/>
    </source>
</evidence>
<feature type="transmembrane region" description="Helical" evidence="8">
    <location>
        <begin position="217"/>
        <end position="240"/>
    </location>
</feature>
<feature type="transmembrane region" description="Helical" evidence="8">
    <location>
        <begin position="374"/>
        <end position="393"/>
    </location>
</feature>
<dbReference type="InterPro" id="IPR004812">
    <property type="entry name" value="Efflux_drug-R_Bcr/CmlA"/>
</dbReference>
<dbReference type="EMBL" id="JBHUIY010000040">
    <property type="protein sequence ID" value="MFD2235242.1"/>
    <property type="molecule type" value="Genomic_DNA"/>
</dbReference>
<comment type="similarity">
    <text evidence="2 8">Belongs to the major facilitator superfamily. Bcr/CmlA family.</text>
</comment>
<evidence type="ECO:0000256" key="5">
    <source>
        <dbReference type="ARBA" id="ARBA00022692"/>
    </source>
</evidence>
<feature type="transmembrane region" description="Helical" evidence="8">
    <location>
        <begin position="284"/>
        <end position="306"/>
    </location>
</feature>
<dbReference type="Gene3D" id="1.20.1720.10">
    <property type="entry name" value="Multidrug resistance protein D"/>
    <property type="match status" value="1"/>
</dbReference>
<feature type="transmembrane region" description="Helical" evidence="8">
    <location>
        <begin position="104"/>
        <end position="125"/>
    </location>
</feature>
<keyword evidence="4" id="KW-1003">Cell membrane</keyword>
<dbReference type="Proteomes" id="UP001597296">
    <property type="component" value="Unassembled WGS sequence"/>
</dbReference>
<proteinExistence type="inferred from homology"/>
<feature type="transmembrane region" description="Helical" evidence="8">
    <location>
        <begin position="252"/>
        <end position="272"/>
    </location>
</feature>
<comment type="caution">
    <text evidence="10">The sequence shown here is derived from an EMBL/GenBank/DDBJ whole genome shotgun (WGS) entry which is preliminary data.</text>
</comment>
<feature type="transmembrane region" description="Helical" evidence="8">
    <location>
        <begin position="312"/>
        <end position="337"/>
    </location>
</feature>
<keyword evidence="11" id="KW-1185">Reference proteome</keyword>
<protein>
    <recommendedName>
        <fullName evidence="8">Bcr/CflA family efflux transporter</fullName>
    </recommendedName>
</protein>
<keyword evidence="5 8" id="KW-0812">Transmembrane</keyword>
<evidence type="ECO:0000256" key="7">
    <source>
        <dbReference type="ARBA" id="ARBA00023136"/>
    </source>
</evidence>
<feature type="transmembrane region" description="Helical" evidence="8">
    <location>
        <begin position="78"/>
        <end position="98"/>
    </location>
</feature>
<dbReference type="RefSeq" id="WP_377318241.1">
    <property type="nucleotide sequence ID" value="NZ_JBHUIY010000040.1"/>
</dbReference>
<dbReference type="CDD" id="cd17320">
    <property type="entry name" value="MFS_MdfA_MDR_like"/>
    <property type="match status" value="1"/>
</dbReference>
<organism evidence="10 11">
    <name type="scientific">Phaeospirillum tilakii</name>
    <dbReference type="NCBI Taxonomy" id="741673"/>
    <lineage>
        <taxon>Bacteria</taxon>
        <taxon>Pseudomonadati</taxon>
        <taxon>Pseudomonadota</taxon>
        <taxon>Alphaproteobacteria</taxon>
        <taxon>Rhodospirillales</taxon>
        <taxon>Rhodospirillaceae</taxon>
        <taxon>Phaeospirillum</taxon>
    </lineage>
</organism>
<dbReference type="InterPro" id="IPR036259">
    <property type="entry name" value="MFS_trans_sf"/>
</dbReference>
<feature type="transmembrane region" description="Helical" evidence="8">
    <location>
        <begin position="349"/>
        <end position="368"/>
    </location>
</feature>
<feature type="domain" description="Major facilitator superfamily (MFS) profile" evidence="9">
    <location>
        <begin position="10"/>
        <end position="397"/>
    </location>
</feature>
<feature type="transmembrane region" description="Helical" evidence="8">
    <location>
        <begin position="165"/>
        <end position="184"/>
    </location>
</feature>
<evidence type="ECO:0000256" key="2">
    <source>
        <dbReference type="ARBA" id="ARBA00006236"/>
    </source>
</evidence>
<dbReference type="PANTHER" id="PTHR23502">
    <property type="entry name" value="MAJOR FACILITATOR SUPERFAMILY"/>
    <property type="match status" value="1"/>
</dbReference>
<dbReference type="InterPro" id="IPR020846">
    <property type="entry name" value="MFS_dom"/>
</dbReference>
<dbReference type="Pfam" id="PF07690">
    <property type="entry name" value="MFS_1"/>
    <property type="match status" value="1"/>
</dbReference>
<dbReference type="PRINTS" id="PR01035">
    <property type="entry name" value="TCRTETA"/>
</dbReference>
<evidence type="ECO:0000256" key="1">
    <source>
        <dbReference type="ARBA" id="ARBA00004651"/>
    </source>
</evidence>
<reference evidence="11" key="1">
    <citation type="journal article" date="2019" name="Int. J. Syst. Evol. Microbiol.">
        <title>The Global Catalogue of Microorganisms (GCM) 10K type strain sequencing project: providing services to taxonomists for standard genome sequencing and annotation.</title>
        <authorList>
            <consortium name="The Broad Institute Genomics Platform"/>
            <consortium name="The Broad Institute Genome Sequencing Center for Infectious Disease"/>
            <person name="Wu L."/>
            <person name="Ma J."/>
        </authorList>
    </citation>
    <scope>NUCLEOTIDE SEQUENCE [LARGE SCALE GENOMIC DNA]</scope>
    <source>
        <strain evidence="11">KCTC 15012</strain>
    </source>
</reference>
<comment type="caution">
    <text evidence="8">Lacks conserved residue(s) required for the propagation of feature annotation.</text>
</comment>
<keyword evidence="8" id="KW-0997">Cell inner membrane</keyword>
<gene>
    <name evidence="10" type="ORF">ACFSNB_15650</name>
</gene>